<reference evidence="2" key="1">
    <citation type="submission" date="2013-07" db="EMBL/GenBank/DDBJ databases">
        <title>Sub-species coevolution in mutualistic symbiosis.</title>
        <authorList>
            <person name="Murfin K."/>
            <person name="Klassen J."/>
            <person name="Lee M."/>
            <person name="Forst S."/>
            <person name="Stock P."/>
            <person name="Goodrich-Blair H."/>
        </authorList>
    </citation>
    <scope>NUCLEOTIDE SEQUENCE [LARGE SCALE GENOMIC DNA]</scope>
    <source>
        <strain evidence="2">Puntauvense</strain>
    </source>
</reference>
<dbReference type="RefSeq" id="WP_038218152.1">
    <property type="nucleotide sequence ID" value="NZ_CAWLWN010000229.1"/>
</dbReference>
<keyword evidence="1" id="KW-1133">Transmembrane helix</keyword>
<protein>
    <submittedName>
        <fullName evidence="2">Uncharacterized protein</fullName>
    </submittedName>
</protein>
<comment type="caution">
    <text evidence="2">The sequence shown here is derived from an EMBL/GenBank/DDBJ whole genome shotgun (WGS) entry which is preliminary data.</text>
</comment>
<keyword evidence="1" id="KW-0812">Transmembrane</keyword>
<evidence type="ECO:0000313" key="2">
    <source>
        <dbReference type="EMBL" id="CDG97638.1"/>
    </source>
</evidence>
<gene>
    <name evidence="2" type="ORF">XBP1_2700003</name>
</gene>
<dbReference type="HOGENOM" id="CLU_2686948_0_0_6"/>
<dbReference type="Proteomes" id="UP000028511">
    <property type="component" value="Unassembled WGS sequence"/>
</dbReference>
<keyword evidence="1" id="KW-0472">Membrane</keyword>
<proteinExistence type="predicted"/>
<dbReference type="AlphaFoldDB" id="A0A077NGT7"/>
<feature type="transmembrane region" description="Helical" evidence="1">
    <location>
        <begin position="6"/>
        <end position="25"/>
    </location>
</feature>
<dbReference type="EMBL" id="CBSW010000191">
    <property type="protein sequence ID" value="CDG97638.1"/>
    <property type="molecule type" value="Genomic_DNA"/>
</dbReference>
<sequence length="74" mass="8628">MTIDAWIAIGSWAIFTLIYLPWQIVRHRKRIKAISAIRKGVFLMRKYKALKELNNGVYRPIRSSRGSALVENQI</sequence>
<name>A0A077NGT7_XENBV</name>
<accession>A0A077NGT7</accession>
<evidence type="ECO:0000313" key="3">
    <source>
        <dbReference type="Proteomes" id="UP000028511"/>
    </source>
</evidence>
<evidence type="ECO:0000256" key="1">
    <source>
        <dbReference type="SAM" id="Phobius"/>
    </source>
</evidence>
<organism evidence="2 3">
    <name type="scientific">Xenorhabdus bovienii str. puntauvense</name>
    <dbReference type="NCBI Taxonomy" id="1398201"/>
    <lineage>
        <taxon>Bacteria</taxon>
        <taxon>Pseudomonadati</taxon>
        <taxon>Pseudomonadota</taxon>
        <taxon>Gammaproteobacteria</taxon>
        <taxon>Enterobacterales</taxon>
        <taxon>Morganellaceae</taxon>
        <taxon>Xenorhabdus</taxon>
    </lineage>
</organism>